<keyword evidence="2" id="KW-0813">Transport</keyword>
<feature type="domain" description="Citrate transporter-like" evidence="7">
    <location>
        <begin position="62"/>
        <end position="496"/>
    </location>
</feature>
<name>A0ABN8B1S2_CHISP</name>
<feature type="transmembrane region" description="Helical" evidence="6">
    <location>
        <begin position="25"/>
        <end position="46"/>
    </location>
</feature>
<keyword evidence="5 6" id="KW-0472">Membrane</keyword>
<evidence type="ECO:0000256" key="2">
    <source>
        <dbReference type="ARBA" id="ARBA00022448"/>
    </source>
</evidence>
<gene>
    <name evidence="8" type="ORF">CHILSU_LOCUS6150</name>
</gene>
<evidence type="ECO:0000256" key="5">
    <source>
        <dbReference type="ARBA" id="ARBA00023136"/>
    </source>
</evidence>
<evidence type="ECO:0000256" key="1">
    <source>
        <dbReference type="ARBA" id="ARBA00004141"/>
    </source>
</evidence>
<keyword evidence="9" id="KW-1185">Reference proteome</keyword>
<keyword evidence="3 6" id="KW-0812">Transmembrane</keyword>
<feature type="transmembrane region" description="Helical" evidence="6">
    <location>
        <begin position="208"/>
        <end position="231"/>
    </location>
</feature>
<evidence type="ECO:0000259" key="7">
    <source>
        <dbReference type="Pfam" id="PF03600"/>
    </source>
</evidence>
<dbReference type="PANTHER" id="PTHR10283:SF82">
    <property type="entry name" value="SOLUTE CARRIER FAMILY 13 MEMBER 2"/>
    <property type="match status" value="1"/>
</dbReference>
<dbReference type="Pfam" id="PF03600">
    <property type="entry name" value="CitMHS"/>
    <property type="match status" value="1"/>
</dbReference>
<feature type="transmembrane region" description="Helical" evidence="6">
    <location>
        <begin position="96"/>
        <end position="116"/>
    </location>
</feature>
<feature type="transmembrane region" description="Helical" evidence="6">
    <location>
        <begin position="353"/>
        <end position="371"/>
    </location>
</feature>
<comment type="subcellular location">
    <subcellularLocation>
        <location evidence="1">Membrane</location>
        <topology evidence="1">Multi-pass membrane protein</topology>
    </subcellularLocation>
</comment>
<feature type="transmembrane region" description="Helical" evidence="6">
    <location>
        <begin position="151"/>
        <end position="171"/>
    </location>
</feature>
<feature type="transmembrane region" description="Helical" evidence="6">
    <location>
        <begin position="436"/>
        <end position="459"/>
    </location>
</feature>
<organism evidence="8 9">
    <name type="scientific">Chilo suppressalis</name>
    <name type="common">Asiatic rice borer moth</name>
    <dbReference type="NCBI Taxonomy" id="168631"/>
    <lineage>
        <taxon>Eukaryota</taxon>
        <taxon>Metazoa</taxon>
        <taxon>Ecdysozoa</taxon>
        <taxon>Arthropoda</taxon>
        <taxon>Hexapoda</taxon>
        <taxon>Insecta</taxon>
        <taxon>Pterygota</taxon>
        <taxon>Neoptera</taxon>
        <taxon>Endopterygota</taxon>
        <taxon>Lepidoptera</taxon>
        <taxon>Glossata</taxon>
        <taxon>Ditrysia</taxon>
        <taxon>Pyraloidea</taxon>
        <taxon>Crambidae</taxon>
        <taxon>Crambinae</taxon>
        <taxon>Chilo</taxon>
    </lineage>
</organism>
<evidence type="ECO:0000313" key="9">
    <source>
        <dbReference type="Proteomes" id="UP001153292"/>
    </source>
</evidence>
<feature type="transmembrane region" description="Helical" evidence="6">
    <location>
        <begin position="53"/>
        <end position="84"/>
    </location>
</feature>
<keyword evidence="4 6" id="KW-1133">Transmembrane helix</keyword>
<feature type="transmembrane region" description="Helical" evidence="6">
    <location>
        <begin position="251"/>
        <end position="272"/>
    </location>
</feature>
<dbReference type="PANTHER" id="PTHR10283">
    <property type="entry name" value="SOLUTE CARRIER FAMILY 13 MEMBER"/>
    <property type="match status" value="1"/>
</dbReference>
<dbReference type="InterPro" id="IPR004680">
    <property type="entry name" value="Cit_transptr-like_dom"/>
</dbReference>
<dbReference type="Proteomes" id="UP001153292">
    <property type="component" value="Chromosome 21"/>
</dbReference>
<feature type="transmembrane region" description="Helical" evidence="6">
    <location>
        <begin position="321"/>
        <end position="341"/>
    </location>
</feature>
<sequence>METDISETNLVIITKRDRIKLFCFLYWRNILLISTPLLLLPVAYAAENNAYKCFYIFLVTVVYWTADVLHQGIISLVPIALYTIVGSKDPGYINHIFVRNELLDYLSVMMIIFAIERSNLHRRIAIKLLLQFGCSHYRLSFILFFSTTFSAMWLSDIIACGLMTPLVKAILAELERMGILEIHEVIGKAKQTSERHEQKKPRPTNFTIFYFLGIAYSSSIGSIATVVGSQTIQIFKFYSESLFPSSPPIEFPHVILLTLPGVLLMEPLLYVWMNSYFLRMFRARSNTALEINITEEEAMYINTLLKTQYHQLGRITYHETIVAVITTVACFLQACLNSTYIESFPGNHSHLKISAPCFICVLLLFVTPVDLDFIRFFKKQGNANEPLPTSTSKSCLNCNHVQNNMDWSMLFMIASSCATLEALQESGMMRELEKPLLALATWPAPVLALIAIVLCKLLTEYAANPCVAYCVLPSFARLSVAGSVNPQYLMMAATLGCSLPFHLVTGSPVNALVAAYVDIPPWKMMSAGIGPSVMTIVVSWLTVAVWSRAIWNDIHLTPLWVLDNPFKDKGT</sequence>
<evidence type="ECO:0000256" key="3">
    <source>
        <dbReference type="ARBA" id="ARBA00022692"/>
    </source>
</evidence>
<accession>A0ABN8B1S2</accession>
<feature type="transmembrane region" description="Helical" evidence="6">
    <location>
        <begin position="529"/>
        <end position="551"/>
    </location>
</feature>
<evidence type="ECO:0000256" key="4">
    <source>
        <dbReference type="ARBA" id="ARBA00022989"/>
    </source>
</evidence>
<evidence type="ECO:0000313" key="8">
    <source>
        <dbReference type="EMBL" id="CAH0402897.1"/>
    </source>
</evidence>
<protein>
    <recommendedName>
        <fullName evidence="7">Citrate transporter-like domain-containing protein</fullName>
    </recommendedName>
</protein>
<proteinExistence type="predicted"/>
<dbReference type="EMBL" id="OU963914">
    <property type="protein sequence ID" value="CAH0402897.1"/>
    <property type="molecule type" value="Genomic_DNA"/>
</dbReference>
<reference evidence="8" key="1">
    <citation type="submission" date="2021-12" db="EMBL/GenBank/DDBJ databases">
        <authorList>
            <person name="King R."/>
        </authorList>
    </citation>
    <scope>NUCLEOTIDE SEQUENCE</scope>
</reference>
<evidence type="ECO:0000256" key="6">
    <source>
        <dbReference type="SAM" id="Phobius"/>
    </source>
</evidence>